<reference evidence="2 3" key="1">
    <citation type="submission" date="2020-08" db="EMBL/GenBank/DDBJ databases">
        <title>Genomic Encyclopedia of Type Strains, Phase IV (KMG-IV): sequencing the most valuable type-strain genomes for metagenomic binning, comparative biology and taxonomic classification.</title>
        <authorList>
            <person name="Goeker M."/>
        </authorList>
    </citation>
    <scope>NUCLEOTIDE SEQUENCE [LARGE SCALE GENOMIC DNA]</scope>
    <source>
        <strain evidence="2 3">DSM 12251</strain>
    </source>
</reference>
<feature type="region of interest" description="Disordered" evidence="1">
    <location>
        <begin position="1"/>
        <end position="29"/>
    </location>
</feature>
<sequence length="29" mass="2723">MPAQLSPPDAGGIAAGSQGSVSPSERTPG</sequence>
<evidence type="ECO:0000256" key="1">
    <source>
        <dbReference type="SAM" id="MobiDB-lite"/>
    </source>
</evidence>
<dbReference type="Proteomes" id="UP000534294">
    <property type="component" value="Unassembled WGS sequence"/>
</dbReference>
<protein>
    <submittedName>
        <fullName evidence="2">Uncharacterized protein</fullName>
    </submittedName>
</protein>
<evidence type="ECO:0000313" key="3">
    <source>
        <dbReference type="Proteomes" id="UP000534294"/>
    </source>
</evidence>
<name>A0A7W8DP23_9BACT</name>
<keyword evidence="3" id="KW-1185">Reference proteome</keyword>
<organism evidence="2 3">
    <name type="scientific">Prosthecobacter dejongeii</name>
    <dbReference type="NCBI Taxonomy" id="48465"/>
    <lineage>
        <taxon>Bacteria</taxon>
        <taxon>Pseudomonadati</taxon>
        <taxon>Verrucomicrobiota</taxon>
        <taxon>Verrucomicrobiia</taxon>
        <taxon>Verrucomicrobiales</taxon>
        <taxon>Verrucomicrobiaceae</taxon>
        <taxon>Prosthecobacter</taxon>
    </lineage>
</organism>
<gene>
    <name evidence="2" type="ORF">HNQ64_000914</name>
</gene>
<proteinExistence type="predicted"/>
<feature type="compositionally biased region" description="Polar residues" evidence="1">
    <location>
        <begin position="17"/>
        <end position="29"/>
    </location>
</feature>
<dbReference type="EMBL" id="JACHIF010000001">
    <property type="protein sequence ID" value="MBB5036680.1"/>
    <property type="molecule type" value="Genomic_DNA"/>
</dbReference>
<dbReference type="AlphaFoldDB" id="A0A7W8DP23"/>
<accession>A0A7W8DP23</accession>
<comment type="caution">
    <text evidence="2">The sequence shown here is derived from an EMBL/GenBank/DDBJ whole genome shotgun (WGS) entry which is preliminary data.</text>
</comment>
<evidence type="ECO:0000313" key="2">
    <source>
        <dbReference type="EMBL" id="MBB5036680.1"/>
    </source>
</evidence>